<dbReference type="Pfam" id="PF17921">
    <property type="entry name" value="Integrase_H2C2"/>
    <property type="match status" value="1"/>
</dbReference>
<dbReference type="SUPFAM" id="SSF57756">
    <property type="entry name" value="Retrovirus zinc finger-like domains"/>
    <property type="match status" value="1"/>
</dbReference>
<dbReference type="Gene3D" id="4.10.60.10">
    <property type="entry name" value="Zinc finger, CCHC-type"/>
    <property type="match status" value="1"/>
</dbReference>
<evidence type="ECO:0000256" key="3">
    <source>
        <dbReference type="ARBA" id="ARBA00022695"/>
    </source>
</evidence>
<dbReference type="InterPro" id="IPR001878">
    <property type="entry name" value="Znf_CCHC"/>
</dbReference>
<dbReference type="InterPro" id="IPR041588">
    <property type="entry name" value="Integrase_H2C2"/>
</dbReference>
<dbReference type="EC" id="2.7.7.49" evidence="1"/>
<sequence>MKTSYDEELLKEIEKRTQAKDETIGIYLAIMNSYFSRLTHPISEKNFKEPPPRRPTTLEPDLAYVEEVCENISTVNIPRPQANGPPSIKCFRCHGMGHKAMQCNQPRKVYCFRCNKEGFTVRTCPDCPGNEHARGDERPYLKVDILGTEILGLLDSGATCTVLGADGWSIVRNLGISLSSHKPTNITVANGNLCSSIGKCTVPMGLKNKLIVIDLVVIPDLPRTLILGQDFWVKMGIVPDLRSNEWHFSQGPELMSIEQIKDATLLSSSEKERLQALWYQKMVSDVQRNPLKFGCWRVASGRLFKYVKQDYPELAQDKDYWKVVVPKCDRRKLISSAHDSPTSGHMGVYKTYGRLIDKCYWPKMRSDVANYVRRCEICAAHKSSNKTPADMMISHKKADVPWEIISVDLMGPLPRSKRGNSFILVVTDYLSKFVVAYPLKKATTENVIKMMRENVFLIFGVAHETGERTKNLIFSKIFQDVKKRLEVAGKKSCSRYNLRRRYEHYKSGDMVWKRNYTLSNAANYYSAKLAPKFVGPYFVKEKVSPWTYILKDRDGKTLTGTWHIKDLKSAPLCEN</sequence>
<keyword evidence="2" id="KW-0808">Transferase</keyword>
<evidence type="ECO:0000259" key="8">
    <source>
        <dbReference type="PROSITE" id="PS50994"/>
    </source>
</evidence>
<gene>
    <name evidence="9" type="ORF">NQ317_010167</name>
</gene>
<protein>
    <recommendedName>
        <fullName evidence="1">RNA-directed DNA polymerase</fullName>
        <ecNumber evidence="1">2.7.7.49</ecNumber>
    </recommendedName>
</protein>
<dbReference type="PANTHER" id="PTHR37984">
    <property type="entry name" value="PROTEIN CBG26694"/>
    <property type="match status" value="1"/>
</dbReference>
<dbReference type="Gene3D" id="2.40.70.10">
    <property type="entry name" value="Acid Proteases"/>
    <property type="match status" value="1"/>
</dbReference>
<dbReference type="Proteomes" id="UP001162164">
    <property type="component" value="Unassembled WGS sequence"/>
</dbReference>
<dbReference type="PROSITE" id="PS00141">
    <property type="entry name" value="ASP_PROTEASE"/>
    <property type="match status" value="1"/>
</dbReference>
<name>A0ABQ9IU31_9CUCU</name>
<dbReference type="InterPro" id="IPR036875">
    <property type="entry name" value="Znf_CCHC_sf"/>
</dbReference>
<dbReference type="InterPro" id="IPR001969">
    <property type="entry name" value="Aspartic_peptidase_AS"/>
</dbReference>
<reference evidence="9" key="1">
    <citation type="journal article" date="2023" name="Insect Mol. Biol.">
        <title>Genome sequencing provides insights into the evolution of gene families encoding plant cell wall-degrading enzymes in longhorned beetles.</title>
        <authorList>
            <person name="Shin N.R."/>
            <person name="Okamura Y."/>
            <person name="Kirsch R."/>
            <person name="Pauchet Y."/>
        </authorList>
    </citation>
    <scope>NUCLEOTIDE SEQUENCE</scope>
    <source>
        <strain evidence="9">MMC_N1</strain>
    </source>
</reference>
<evidence type="ECO:0000256" key="1">
    <source>
        <dbReference type="ARBA" id="ARBA00012493"/>
    </source>
</evidence>
<organism evidence="9 10">
    <name type="scientific">Molorchus minor</name>
    <dbReference type="NCBI Taxonomy" id="1323400"/>
    <lineage>
        <taxon>Eukaryota</taxon>
        <taxon>Metazoa</taxon>
        <taxon>Ecdysozoa</taxon>
        <taxon>Arthropoda</taxon>
        <taxon>Hexapoda</taxon>
        <taxon>Insecta</taxon>
        <taxon>Pterygota</taxon>
        <taxon>Neoptera</taxon>
        <taxon>Endopterygota</taxon>
        <taxon>Coleoptera</taxon>
        <taxon>Polyphaga</taxon>
        <taxon>Cucujiformia</taxon>
        <taxon>Chrysomeloidea</taxon>
        <taxon>Cerambycidae</taxon>
        <taxon>Lamiinae</taxon>
        <taxon>Monochamini</taxon>
        <taxon>Molorchus</taxon>
    </lineage>
</organism>
<feature type="domain" description="Integrase catalytic" evidence="8">
    <location>
        <begin position="397"/>
        <end position="488"/>
    </location>
</feature>
<evidence type="ECO:0000256" key="7">
    <source>
        <dbReference type="ARBA" id="ARBA00022918"/>
    </source>
</evidence>
<dbReference type="SMART" id="SM00343">
    <property type="entry name" value="ZnF_C2HC"/>
    <property type="match status" value="2"/>
</dbReference>
<keyword evidence="4" id="KW-0540">Nuclease</keyword>
<evidence type="ECO:0000256" key="5">
    <source>
        <dbReference type="ARBA" id="ARBA00022759"/>
    </source>
</evidence>
<dbReference type="PROSITE" id="PS50994">
    <property type="entry name" value="INTEGRASE"/>
    <property type="match status" value="1"/>
</dbReference>
<keyword evidence="3" id="KW-0548">Nucleotidyltransferase</keyword>
<keyword evidence="5" id="KW-0255">Endonuclease</keyword>
<dbReference type="InterPro" id="IPR036397">
    <property type="entry name" value="RNaseH_sf"/>
</dbReference>
<keyword evidence="10" id="KW-1185">Reference proteome</keyword>
<dbReference type="PANTHER" id="PTHR37984:SF5">
    <property type="entry name" value="PROTEIN NYNRIN-LIKE"/>
    <property type="match status" value="1"/>
</dbReference>
<dbReference type="Gene3D" id="1.10.340.70">
    <property type="match status" value="1"/>
</dbReference>
<keyword evidence="6" id="KW-0378">Hydrolase</keyword>
<comment type="caution">
    <text evidence="9">The sequence shown here is derived from an EMBL/GenBank/DDBJ whole genome shotgun (WGS) entry which is preliminary data.</text>
</comment>
<dbReference type="InterPro" id="IPR050951">
    <property type="entry name" value="Retrovirus_Pol_polyprotein"/>
</dbReference>
<dbReference type="CDD" id="cd00303">
    <property type="entry name" value="retropepsin_like"/>
    <property type="match status" value="1"/>
</dbReference>
<evidence type="ECO:0000313" key="10">
    <source>
        <dbReference type="Proteomes" id="UP001162164"/>
    </source>
</evidence>
<evidence type="ECO:0000313" key="9">
    <source>
        <dbReference type="EMBL" id="KAJ8965766.1"/>
    </source>
</evidence>
<dbReference type="SUPFAM" id="SSF53098">
    <property type="entry name" value="Ribonuclease H-like"/>
    <property type="match status" value="1"/>
</dbReference>
<proteinExistence type="predicted"/>
<dbReference type="InterPro" id="IPR001584">
    <property type="entry name" value="Integrase_cat-core"/>
</dbReference>
<dbReference type="InterPro" id="IPR012337">
    <property type="entry name" value="RNaseH-like_sf"/>
</dbReference>
<dbReference type="Gene3D" id="3.30.420.10">
    <property type="entry name" value="Ribonuclease H-like superfamily/Ribonuclease H"/>
    <property type="match status" value="1"/>
</dbReference>
<dbReference type="InterPro" id="IPR021109">
    <property type="entry name" value="Peptidase_aspartic_dom_sf"/>
</dbReference>
<dbReference type="EMBL" id="JAPWTJ010002539">
    <property type="protein sequence ID" value="KAJ8965766.1"/>
    <property type="molecule type" value="Genomic_DNA"/>
</dbReference>
<dbReference type="SUPFAM" id="SSF50630">
    <property type="entry name" value="Acid proteases"/>
    <property type="match status" value="1"/>
</dbReference>
<evidence type="ECO:0000256" key="6">
    <source>
        <dbReference type="ARBA" id="ARBA00022801"/>
    </source>
</evidence>
<accession>A0ABQ9IU31</accession>
<keyword evidence="7" id="KW-0695">RNA-directed DNA polymerase</keyword>
<evidence type="ECO:0000256" key="2">
    <source>
        <dbReference type="ARBA" id="ARBA00022679"/>
    </source>
</evidence>
<evidence type="ECO:0000256" key="4">
    <source>
        <dbReference type="ARBA" id="ARBA00022722"/>
    </source>
</evidence>